<dbReference type="EMBL" id="JBHUFC010000003">
    <property type="protein sequence ID" value="MFD1787920.1"/>
    <property type="molecule type" value="Genomic_DNA"/>
</dbReference>
<organism evidence="5 6">
    <name type="scientific">Sphingomonas floccifaciens</name>
    <dbReference type="NCBI Taxonomy" id="1844115"/>
    <lineage>
        <taxon>Bacteria</taxon>
        <taxon>Pseudomonadati</taxon>
        <taxon>Pseudomonadota</taxon>
        <taxon>Alphaproteobacteria</taxon>
        <taxon>Sphingomonadales</taxon>
        <taxon>Sphingomonadaceae</taxon>
        <taxon>Sphingomonas</taxon>
    </lineage>
</organism>
<dbReference type="SMART" id="SM00283">
    <property type="entry name" value="MA"/>
    <property type="match status" value="1"/>
</dbReference>
<evidence type="ECO:0000256" key="1">
    <source>
        <dbReference type="ARBA" id="ARBA00023224"/>
    </source>
</evidence>
<evidence type="ECO:0000313" key="6">
    <source>
        <dbReference type="Proteomes" id="UP001597283"/>
    </source>
</evidence>
<feature type="domain" description="Methyl-accepting transducer" evidence="4">
    <location>
        <begin position="26"/>
        <end position="262"/>
    </location>
</feature>
<dbReference type="Gene3D" id="1.10.287.950">
    <property type="entry name" value="Methyl-accepting chemotaxis protein"/>
    <property type="match status" value="1"/>
</dbReference>
<keyword evidence="6" id="KW-1185">Reference proteome</keyword>
<reference evidence="6" key="1">
    <citation type="journal article" date="2019" name="Int. J. Syst. Evol. Microbiol.">
        <title>The Global Catalogue of Microorganisms (GCM) 10K type strain sequencing project: providing services to taxonomists for standard genome sequencing and annotation.</title>
        <authorList>
            <consortium name="The Broad Institute Genomics Platform"/>
            <consortium name="The Broad Institute Genome Sequencing Center for Infectious Disease"/>
            <person name="Wu L."/>
            <person name="Ma J."/>
        </authorList>
    </citation>
    <scope>NUCLEOTIDE SEQUENCE [LARGE SCALE GENOMIC DNA]</scope>
    <source>
        <strain evidence="6">Q85</strain>
    </source>
</reference>
<dbReference type="PROSITE" id="PS50111">
    <property type="entry name" value="CHEMOTAXIS_TRANSDUC_2"/>
    <property type="match status" value="1"/>
</dbReference>
<dbReference type="Proteomes" id="UP001597283">
    <property type="component" value="Unassembled WGS sequence"/>
</dbReference>
<comment type="similarity">
    <text evidence="2">Belongs to the methyl-accepting chemotaxis (MCP) protein family.</text>
</comment>
<sequence length="473" mass="50733">MASAALPPSHCPAQRDDDAIRTVARSCGQLAVDCSDAAGYVAGVAQGISRQLDALGELEQVTAALDADQRAVAQSTMEARRLSEQARGTLERETAQIEASVGDFGALTDLVASLGTRMTDFAAAMEQVQRVAGAIDTIAARTNLLALNATIEAQRAGEAGRTFAVVAAEVKKLALETRQATDEIGRTMASFADQANSVIKDIDAGVSKGVLAQKGVAQISHTVAEVAGLVTRVDAITESIEQSTEVTSRSVGRVRDTLGQFGVQARDGSSDLANAHQRMTRLEQLANVMFDGLAHSGVRLDDTRFVDLTVAGMHEMRTLVEAGIARAEVTVSDVFDTRYVPMPGTDPVQYATRFNAFADAHVRPILDRIAASDTVRILGVAASDVNGYLPTHMTARSLPQRPGDPAWNAVNCRNRRNFMDDATARAVAFEGDFMLSTYRQDLGQGRYRAVKSVFVPLWIAGRRWGNFEMAFVD</sequence>
<name>A0ABW4NCQ4_9SPHN</name>
<dbReference type="PANTHER" id="PTHR32089:SF112">
    <property type="entry name" value="LYSOZYME-LIKE PROTEIN-RELATED"/>
    <property type="match status" value="1"/>
</dbReference>
<dbReference type="InterPro" id="IPR004090">
    <property type="entry name" value="Chemotax_Me-accpt_rcpt"/>
</dbReference>
<dbReference type="PANTHER" id="PTHR32089">
    <property type="entry name" value="METHYL-ACCEPTING CHEMOTAXIS PROTEIN MCPB"/>
    <property type="match status" value="1"/>
</dbReference>
<comment type="caution">
    <text evidence="5">The sequence shown here is derived from an EMBL/GenBank/DDBJ whole genome shotgun (WGS) entry which is preliminary data.</text>
</comment>
<dbReference type="PRINTS" id="PR00260">
    <property type="entry name" value="CHEMTRNSDUCR"/>
</dbReference>
<evidence type="ECO:0000259" key="4">
    <source>
        <dbReference type="PROSITE" id="PS50111"/>
    </source>
</evidence>
<dbReference type="SUPFAM" id="SSF58104">
    <property type="entry name" value="Methyl-accepting chemotaxis protein (MCP) signaling domain"/>
    <property type="match status" value="1"/>
</dbReference>
<keyword evidence="1 3" id="KW-0807">Transducer</keyword>
<proteinExistence type="inferred from homology"/>
<evidence type="ECO:0000313" key="5">
    <source>
        <dbReference type="EMBL" id="MFD1787920.1"/>
    </source>
</evidence>
<dbReference type="RefSeq" id="WP_380940278.1">
    <property type="nucleotide sequence ID" value="NZ_JBHUFC010000003.1"/>
</dbReference>
<evidence type="ECO:0000256" key="2">
    <source>
        <dbReference type="ARBA" id="ARBA00029447"/>
    </source>
</evidence>
<evidence type="ECO:0000256" key="3">
    <source>
        <dbReference type="PROSITE-ProRule" id="PRU00284"/>
    </source>
</evidence>
<gene>
    <name evidence="5" type="ORF">ACFSC3_10075</name>
</gene>
<accession>A0ABW4NCQ4</accession>
<dbReference type="Pfam" id="PF00015">
    <property type="entry name" value="MCPsignal"/>
    <property type="match status" value="1"/>
</dbReference>
<dbReference type="InterPro" id="IPR004089">
    <property type="entry name" value="MCPsignal_dom"/>
</dbReference>
<protein>
    <submittedName>
        <fullName evidence="5">Methyl-accepting chemotaxis protein</fullName>
    </submittedName>
</protein>